<evidence type="ECO:0000313" key="3">
    <source>
        <dbReference type="EMBL" id="RAL23033.1"/>
    </source>
</evidence>
<feature type="compositionally biased region" description="Basic residues" evidence="1">
    <location>
        <begin position="1"/>
        <end position="27"/>
    </location>
</feature>
<feature type="transmembrane region" description="Helical" evidence="2">
    <location>
        <begin position="196"/>
        <end position="214"/>
    </location>
</feature>
<evidence type="ECO:0000256" key="2">
    <source>
        <dbReference type="SAM" id="Phobius"/>
    </source>
</evidence>
<dbReference type="OrthoDB" id="9776438at2"/>
<evidence type="ECO:0000256" key="1">
    <source>
        <dbReference type="SAM" id="MobiDB-lite"/>
    </source>
</evidence>
<dbReference type="Proteomes" id="UP000249169">
    <property type="component" value="Unassembled WGS sequence"/>
</dbReference>
<dbReference type="AlphaFoldDB" id="A0A328CB83"/>
<keyword evidence="2" id="KW-0812">Transmembrane</keyword>
<organism evidence="3 4">
    <name type="scientific">Lujinxingia litoralis</name>
    <dbReference type="NCBI Taxonomy" id="2211119"/>
    <lineage>
        <taxon>Bacteria</taxon>
        <taxon>Deltaproteobacteria</taxon>
        <taxon>Bradymonadales</taxon>
        <taxon>Lujinxingiaceae</taxon>
        <taxon>Lujinxingia</taxon>
    </lineage>
</organism>
<accession>A0A328CB83</accession>
<name>A0A328CB83_9DELT</name>
<protein>
    <submittedName>
        <fullName evidence="3">Uncharacterized protein</fullName>
    </submittedName>
</protein>
<feature type="transmembrane region" description="Helical" evidence="2">
    <location>
        <begin position="160"/>
        <end position="184"/>
    </location>
</feature>
<keyword evidence="2" id="KW-1133">Transmembrane helix</keyword>
<sequence>MKKNKKDKGSKKSKGFKKSKGSKKGKHTERWESDDELKPSSAPWDESDDELKPSSAPWDESDDELSRIETAWEEPDDDIKLSDNSWKNDPMTIAPFAVVFLASVVLGGCLTPAIYALALPILVGAHWWAREPARKTRVNPRKDMIGDVFDREGAARRRGVMYMSALITGLVTLLFLVMGAFPWLGAGSLEEAYETIVVFGILSIVLGLATAVFWEEYRSESSRIKAPRLLPSVERFILESAVEHGSMTAGTLALNSRLDLKQASTALGHLEEQGYLHSEVVGDGALQYSFVELPRPSPSRAWRGGAK</sequence>
<reference evidence="3 4" key="1">
    <citation type="submission" date="2018-05" db="EMBL/GenBank/DDBJ databases">
        <title>Lujinxingia marina gen. nov. sp. nov., a new facultative anaerobic member of the class Deltaproteobacteria, and proposal of Lujinxingaceae fam. nov.</title>
        <authorList>
            <person name="Li C.-M."/>
        </authorList>
    </citation>
    <scope>NUCLEOTIDE SEQUENCE [LARGE SCALE GENOMIC DNA]</scope>
    <source>
        <strain evidence="3 4">B210</strain>
    </source>
</reference>
<dbReference type="RefSeq" id="WP_111729561.1">
    <property type="nucleotide sequence ID" value="NZ_QHKO01000003.1"/>
</dbReference>
<evidence type="ECO:0000313" key="4">
    <source>
        <dbReference type="Proteomes" id="UP000249169"/>
    </source>
</evidence>
<keyword evidence="4" id="KW-1185">Reference proteome</keyword>
<comment type="caution">
    <text evidence="3">The sequence shown here is derived from an EMBL/GenBank/DDBJ whole genome shotgun (WGS) entry which is preliminary data.</text>
</comment>
<feature type="transmembrane region" description="Helical" evidence="2">
    <location>
        <begin position="113"/>
        <end position="129"/>
    </location>
</feature>
<dbReference type="EMBL" id="QHKO01000003">
    <property type="protein sequence ID" value="RAL23033.1"/>
    <property type="molecule type" value="Genomic_DNA"/>
</dbReference>
<proteinExistence type="predicted"/>
<gene>
    <name evidence="3" type="ORF">DL240_09100</name>
</gene>
<keyword evidence="2" id="KW-0472">Membrane</keyword>
<feature type="region of interest" description="Disordered" evidence="1">
    <location>
        <begin position="1"/>
        <end position="65"/>
    </location>
</feature>